<proteinExistence type="predicted"/>
<dbReference type="OrthoDB" id="433512at2759"/>
<evidence type="ECO:0000256" key="1">
    <source>
        <dbReference type="ARBA" id="ARBA00004141"/>
    </source>
</evidence>
<feature type="transmembrane region" description="Helical" evidence="6">
    <location>
        <begin position="149"/>
        <end position="168"/>
    </location>
</feature>
<evidence type="ECO:0000256" key="5">
    <source>
        <dbReference type="SAM" id="MobiDB-lite"/>
    </source>
</evidence>
<feature type="domain" description="Major facilitator superfamily (MFS) profile" evidence="7">
    <location>
        <begin position="100"/>
        <end position="535"/>
    </location>
</feature>
<dbReference type="GeneID" id="54480348"/>
<evidence type="ECO:0000256" key="2">
    <source>
        <dbReference type="ARBA" id="ARBA00022692"/>
    </source>
</evidence>
<evidence type="ECO:0000259" key="7">
    <source>
        <dbReference type="PROSITE" id="PS50850"/>
    </source>
</evidence>
<sequence>MADHIFNDDAPAAPPGPNPDGTKNFSHMSMNQAEEEVFRKLIRADDSYDENGVYWADMKIGRRAKFVGKVDREEASRELKSIGRMIKKDPLSPVGAYVRNMVIPGAGLLLEGYVLFSIGTIRPLLQAAFPACWKHFETCDETWTQAVDYLEIVGIIVGQILVGVIGDWIGRRWGLLQDATIMFIGLLMLTAAWGVTENGWVICYVWSLFFYGIGVGGEYPMTATSGMENAVGSGKVSTRDDRLHRGRKVTSAFLMQGWGQFLNQVILILLLLIFHHGSGNPPYSKVAAQWTYRVSFAIPAVGTLWLVYYRAYKMPSASKQLMIAKKKSKVTGYDTRSLKMCMTHFGGRLFATAMAWYFNDVFFYGNKLFQNEFIKVLTPGNNAVMVGWLYNLINIGVSLVGYYLASFLIDNKLYGRKWMMVVGFFCDFVLFVVPAFNYDFFLQKENIHAFQAMYFLSSFFNQFGPNSVTFLVAAEVFPTPVRATAHGFSAAVGKLGALTAAVLYNYIDNPTKFKVVPWFGLAGALVTLIWMPDTTGLDLKEQERRWRYLIAGRAQEYHGVAVHPKHLSWWERMWGIGKLWDAEKDFAAQVEDMRGEWEESEKDKGREDGDGLNEEGEEYGEHVASYFRRTGSNTGGVKATREIREKSDLNSDTQSDEVKEKESH</sequence>
<feature type="compositionally biased region" description="Basic and acidic residues" evidence="5">
    <location>
        <begin position="639"/>
        <end position="649"/>
    </location>
</feature>
<dbReference type="InterPro" id="IPR036259">
    <property type="entry name" value="MFS_trans_sf"/>
</dbReference>
<feature type="region of interest" description="Disordered" evidence="5">
    <location>
        <begin position="592"/>
        <end position="664"/>
    </location>
</feature>
<feature type="transmembrane region" description="Helical" evidence="6">
    <location>
        <begin position="175"/>
        <end position="193"/>
    </location>
</feature>
<dbReference type="PANTHER" id="PTHR24064">
    <property type="entry name" value="SOLUTE CARRIER FAMILY 22 MEMBER"/>
    <property type="match status" value="1"/>
</dbReference>
<feature type="transmembrane region" description="Helical" evidence="6">
    <location>
        <begin position="199"/>
        <end position="217"/>
    </location>
</feature>
<name>A0A6A6VZ37_9PEZI</name>
<dbReference type="RefSeq" id="XP_033596522.1">
    <property type="nucleotide sequence ID" value="XM_033739294.1"/>
</dbReference>
<evidence type="ECO:0000313" key="8">
    <source>
        <dbReference type="EMBL" id="KAF2754071.1"/>
    </source>
</evidence>
<feature type="region of interest" description="Disordered" evidence="5">
    <location>
        <begin position="1"/>
        <end position="26"/>
    </location>
</feature>
<organism evidence="8 9">
    <name type="scientific">Pseudovirgaria hyperparasitica</name>
    <dbReference type="NCBI Taxonomy" id="470096"/>
    <lineage>
        <taxon>Eukaryota</taxon>
        <taxon>Fungi</taxon>
        <taxon>Dikarya</taxon>
        <taxon>Ascomycota</taxon>
        <taxon>Pezizomycotina</taxon>
        <taxon>Dothideomycetes</taxon>
        <taxon>Dothideomycetes incertae sedis</taxon>
        <taxon>Acrospermales</taxon>
        <taxon>Acrospermaceae</taxon>
        <taxon>Pseudovirgaria</taxon>
    </lineage>
</organism>
<evidence type="ECO:0000256" key="4">
    <source>
        <dbReference type="ARBA" id="ARBA00023136"/>
    </source>
</evidence>
<dbReference type="AlphaFoldDB" id="A0A6A6VZ37"/>
<dbReference type="Proteomes" id="UP000799437">
    <property type="component" value="Unassembled WGS sequence"/>
</dbReference>
<feature type="transmembrane region" description="Helical" evidence="6">
    <location>
        <begin position="294"/>
        <end position="312"/>
    </location>
</feature>
<dbReference type="Gene3D" id="1.20.1250.20">
    <property type="entry name" value="MFS general substrate transporter like domains"/>
    <property type="match status" value="1"/>
</dbReference>
<dbReference type="InterPro" id="IPR005828">
    <property type="entry name" value="MFS_sugar_transport-like"/>
</dbReference>
<keyword evidence="4 6" id="KW-0472">Membrane</keyword>
<dbReference type="InterPro" id="IPR020846">
    <property type="entry name" value="MFS_dom"/>
</dbReference>
<feature type="transmembrane region" description="Helical" evidence="6">
    <location>
        <begin position="417"/>
        <end position="436"/>
    </location>
</feature>
<evidence type="ECO:0000313" key="9">
    <source>
        <dbReference type="Proteomes" id="UP000799437"/>
    </source>
</evidence>
<feature type="compositionally biased region" description="Basic and acidic residues" evidence="5">
    <location>
        <begin position="592"/>
        <end position="609"/>
    </location>
</feature>
<evidence type="ECO:0000256" key="3">
    <source>
        <dbReference type="ARBA" id="ARBA00022989"/>
    </source>
</evidence>
<reference evidence="8" key="1">
    <citation type="journal article" date="2020" name="Stud. Mycol.">
        <title>101 Dothideomycetes genomes: a test case for predicting lifestyles and emergence of pathogens.</title>
        <authorList>
            <person name="Haridas S."/>
            <person name="Albert R."/>
            <person name="Binder M."/>
            <person name="Bloem J."/>
            <person name="Labutti K."/>
            <person name="Salamov A."/>
            <person name="Andreopoulos B."/>
            <person name="Baker S."/>
            <person name="Barry K."/>
            <person name="Bills G."/>
            <person name="Bluhm B."/>
            <person name="Cannon C."/>
            <person name="Castanera R."/>
            <person name="Culley D."/>
            <person name="Daum C."/>
            <person name="Ezra D."/>
            <person name="Gonzalez J."/>
            <person name="Henrissat B."/>
            <person name="Kuo A."/>
            <person name="Liang C."/>
            <person name="Lipzen A."/>
            <person name="Lutzoni F."/>
            <person name="Magnuson J."/>
            <person name="Mondo S."/>
            <person name="Nolan M."/>
            <person name="Ohm R."/>
            <person name="Pangilinan J."/>
            <person name="Park H.-J."/>
            <person name="Ramirez L."/>
            <person name="Alfaro M."/>
            <person name="Sun H."/>
            <person name="Tritt A."/>
            <person name="Yoshinaga Y."/>
            <person name="Zwiers L.-H."/>
            <person name="Turgeon B."/>
            <person name="Goodwin S."/>
            <person name="Spatafora J."/>
            <person name="Crous P."/>
            <person name="Grigoriev I."/>
        </authorList>
    </citation>
    <scope>NUCLEOTIDE SEQUENCE</scope>
    <source>
        <strain evidence="8">CBS 121739</strain>
    </source>
</reference>
<protein>
    <submittedName>
        <fullName evidence="8">Phosphate:H+ symporter</fullName>
    </submittedName>
</protein>
<keyword evidence="3 6" id="KW-1133">Transmembrane helix</keyword>
<feature type="transmembrane region" description="Helical" evidence="6">
    <location>
        <begin position="385"/>
        <end position="405"/>
    </location>
</feature>
<feature type="transmembrane region" description="Helical" evidence="6">
    <location>
        <begin position="515"/>
        <end position="537"/>
    </location>
</feature>
<comment type="subcellular location">
    <subcellularLocation>
        <location evidence="1">Membrane</location>
        <topology evidence="1">Multi-pass membrane protein</topology>
    </subcellularLocation>
</comment>
<gene>
    <name evidence="8" type="ORF">EJ05DRAFT_147536</name>
</gene>
<accession>A0A6A6VZ37</accession>
<feature type="transmembrane region" description="Helical" evidence="6">
    <location>
        <begin position="345"/>
        <end position="365"/>
    </location>
</feature>
<feature type="transmembrane region" description="Helical" evidence="6">
    <location>
        <begin position="252"/>
        <end position="274"/>
    </location>
</feature>
<keyword evidence="9" id="KW-1185">Reference proteome</keyword>
<dbReference type="GO" id="GO:0016020">
    <property type="term" value="C:membrane"/>
    <property type="evidence" value="ECO:0007669"/>
    <property type="project" value="UniProtKB-SubCell"/>
</dbReference>
<dbReference type="GO" id="GO:0022857">
    <property type="term" value="F:transmembrane transporter activity"/>
    <property type="evidence" value="ECO:0007669"/>
    <property type="project" value="InterPro"/>
</dbReference>
<dbReference type="SUPFAM" id="SSF103473">
    <property type="entry name" value="MFS general substrate transporter"/>
    <property type="match status" value="1"/>
</dbReference>
<dbReference type="Pfam" id="PF00083">
    <property type="entry name" value="Sugar_tr"/>
    <property type="match status" value="2"/>
</dbReference>
<keyword evidence="2 6" id="KW-0812">Transmembrane</keyword>
<dbReference type="PROSITE" id="PS50850">
    <property type="entry name" value="MFS"/>
    <property type="match status" value="1"/>
</dbReference>
<evidence type="ECO:0000256" key="6">
    <source>
        <dbReference type="SAM" id="Phobius"/>
    </source>
</evidence>
<dbReference type="EMBL" id="ML996581">
    <property type="protein sequence ID" value="KAF2754071.1"/>
    <property type="molecule type" value="Genomic_DNA"/>
</dbReference>